<keyword evidence="9" id="KW-1185">Reference proteome</keyword>
<evidence type="ECO:0000256" key="3">
    <source>
        <dbReference type="ARBA" id="ARBA00022692"/>
    </source>
</evidence>
<dbReference type="SUPFAM" id="SSF103481">
    <property type="entry name" value="Multidrug resistance efflux transporter EmrE"/>
    <property type="match status" value="2"/>
</dbReference>
<protein>
    <recommendedName>
        <fullName evidence="7">EamA domain-containing protein</fullName>
    </recommendedName>
</protein>
<dbReference type="eggNOG" id="COG0697">
    <property type="taxonomic scope" value="Bacteria"/>
</dbReference>
<organism evidence="8 9">
    <name type="scientific">Rhodospirillum rubrum (strain ATCC 11170 / ATH 1.1.1 / DSM 467 / LMG 4362 / NCIMB 8255 / S1)</name>
    <dbReference type="NCBI Taxonomy" id="269796"/>
    <lineage>
        <taxon>Bacteria</taxon>
        <taxon>Pseudomonadati</taxon>
        <taxon>Pseudomonadota</taxon>
        <taxon>Alphaproteobacteria</taxon>
        <taxon>Rhodospirillales</taxon>
        <taxon>Rhodospirillaceae</taxon>
        <taxon>Rhodospirillum</taxon>
    </lineage>
</organism>
<feature type="transmembrane region" description="Helical" evidence="6">
    <location>
        <begin position="37"/>
        <end position="59"/>
    </location>
</feature>
<dbReference type="InterPro" id="IPR037185">
    <property type="entry name" value="EmrE-like"/>
</dbReference>
<feature type="transmembrane region" description="Helical" evidence="6">
    <location>
        <begin position="6"/>
        <end position="25"/>
    </location>
</feature>
<dbReference type="PANTHER" id="PTHR32322">
    <property type="entry name" value="INNER MEMBRANE TRANSPORTER"/>
    <property type="match status" value="1"/>
</dbReference>
<evidence type="ECO:0000313" key="8">
    <source>
        <dbReference type="EMBL" id="ABC24164.1"/>
    </source>
</evidence>
<feature type="transmembrane region" description="Helical" evidence="6">
    <location>
        <begin position="150"/>
        <end position="171"/>
    </location>
</feature>
<dbReference type="KEGG" id="rru:Rru_A3370"/>
<dbReference type="InterPro" id="IPR050638">
    <property type="entry name" value="AA-Vitamin_Transporters"/>
</dbReference>
<feature type="transmembrane region" description="Helical" evidence="6">
    <location>
        <begin position="94"/>
        <end position="110"/>
    </location>
</feature>
<evidence type="ECO:0000256" key="6">
    <source>
        <dbReference type="SAM" id="Phobius"/>
    </source>
</evidence>
<dbReference type="STRING" id="269796.Rru_A3370"/>
<dbReference type="Proteomes" id="UP000001929">
    <property type="component" value="Chromosome"/>
</dbReference>
<proteinExistence type="inferred from homology"/>
<evidence type="ECO:0000256" key="1">
    <source>
        <dbReference type="ARBA" id="ARBA00004141"/>
    </source>
</evidence>
<evidence type="ECO:0000256" key="5">
    <source>
        <dbReference type="ARBA" id="ARBA00023136"/>
    </source>
</evidence>
<comment type="similarity">
    <text evidence="2">Belongs to the EamA transporter family.</text>
</comment>
<dbReference type="PATRIC" id="fig|269796.9.peg.3484"/>
<dbReference type="AlphaFoldDB" id="Q2RNY1"/>
<dbReference type="InterPro" id="IPR000620">
    <property type="entry name" value="EamA_dom"/>
</dbReference>
<reference evidence="8 9" key="1">
    <citation type="journal article" date="2011" name="Stand. Genomic Sci.">
        <title>Complete genome sequence of Rhodospirillum rubrum type strain (S1).</title>
        <authorList>
            <person name="Munk A.C."/>
            <person name="Copeland A."/>
            <person name="Lucas S."/>
            <person name="Lapidus A."/>
            <person name="Del Rio T.G."/>
            <person name="Barry K."/>
            <person name="Detter J.C."/>
            <person name="Hammon N."/>
            <person name="Israni S."/>
            <person name="Pitluck S."/>
            <person name="Brettin T."/>
            <person name="Bruce D."/>
            <person name="Han C."/>
            <person name="Tapia R."/>
            <person name="Gilna P."/>
            <person name="Schmutz J."/>
            <person name="Larimer F."/>
            <person name="Land M."/>
            <person name="Kyrpides N.C."/>
            <person name="Mavromatis K."/>
            <person name="Richardson P."/>
            <person name="Rohde M."/>
            <person name="Goker M."/>
            <person name="Klenk H.P."/>
            <person name="Zhang Y."/>
            <person name="Roberts G.P."/>
            <person name="Reslewic S."/>
            <person name="Schwartz D.C."/>
        </authorList>
    </citation>
    <scope>NUCLEOTIDE SEQUENCE [LARGE SCALE GENOMIC DNA]</scope>
    <source>
        <strain evidence="9">ATCC 11170 / ATH 1.1.1 / DSM 467 / LMG 4362 / NCIMB 8255 / S1</strain>
    </source>
</reference>
<keyword evidence="4 6" id="KW-1133">Transmembrane helix</keyword>
<dbReference type="EMBL" id="CP000230">
    <property type="protein sequence ID" value="ABC24164.1"/>
    <property type="molecule type" value="Genomic_DNA"/>
</dbReference>
<keyword evidence="5 6" id="KW-0472">Membrane</keyword>
<dbReference type="PANTHER" id="PTHR32322:SF2">
    <property type="entry name" value="EAMA DOMAIN-CONTAINING PROTEIN"/>
    <property type="match status" value="1"/>
</dbReference>
<keyword evidence="3 6" id="KW-0812">Transmembrane</keyword>
<dbReference type="GO" id="GO:0016020">
    <property type="term" value="C:membrane"/>
    <property type="evidence" value="ECO:0007669"/>
    <property type="project" value="UniProtKB-SubCell"/>
</dbReference>
<feature type="transmembrane region" description="Helical" evidence="6">
    <location>
        <begin position="65"/>
        <end position="87"/>
    </location>
</feature>
<feature type="transmembrane region" description="Helical" evidence="6">
    <location>
        <begin position="218"/>
        <end position="236"/>
    </location>
</feature>
<accession>Q2RNY1</accession>
<feature type="domain" description="EamA" evidence="7">
    <location>
        <begin position="125"/>
        <end position="260"/>
    </location>
</feature>
<evidence type="ECO:0000259" key="7">
    <source>
        <dbReference type="Pfam" id="PF00892"/>
    </source>
</evidence>
<feature type="transmembrane region" description="Helical" evidence="6">
    <location>
        <begin position="122"/>
        <end position="143"/>
    </location>
</feature>
<dbReference type="Pfam" id="PF00892">
    <property type="entry name" value="EamA"/>
    <property type="match status" value="2"/>
</dbReference>
<evidence type="ECO:0000256" key="4">
    <source>
        <dbReference type="ARBA" id="ARBA00022989"/>
    </source>
</evidence>
<evidence type="ECO:0000256" key="2">
    <source>
        <dbReference type="ARBA" id="ARBA00007362"/>
    </source>
</evidence>
<feature type="transmembrane region" description="Helical" evidence="6">
    <location>
        <begin position="242"/>
        <end position="260"/>
    </location>
</feature>
<dbReference type="PhylomeDB" id="Q2RNY1"/>
<name>Q2RNY1_RHORT</name>
<feature type="transmembrane region" description="Helical" evidence="6">
    <location>
        <begin position="191"/>
        <end position="211"/>
    </location>
</feature>
<feature type="domain" description="EamA" evidence="7">
    <location>
        <begin position="3"/>
        <end position="109"/>
    </location>
</feature>
<evidence type="ECO:0000313" key="9">
    <source>
        <dbReference type="Proteomes" id="UP000001929"/>
    </source>
</evidence>
<comment type="subcellular location">
    <subcellularLocation>
        <location evidence="1">Membrane</location>
        <topology evidence="1">Multi-pass membrane protein</topology>
    </subcellularLocation>
</comment>
<dbReference type="HOGENOM" id="CLU_033863_5_3_5"/>
<gene>
    <name evidence="8" type="ordered locus">Rru_A3370</name>
</gene>
<dbReference type="EnsemblBacteria" id="ABC24164">
    <property type="protein sequence ID" value="ABC24164"/>
    <property type="gene ID" value="Rru_A3370"/>
</dbReference>
<sequence>MVDPAVSLVWRFGLASLIMVAWALARGQSLRFSLRDHAWLALQGISLFCANYLLIYTATGLLRSGLVAVACSTIVAMNIVLGAAFFGQPIRPRVAAGAGLGLVGITLVFSPEFSHLSLGDEALRGFVFCLIGTAFASLGNLLAGRNQRTGIGVLAGSGLGMGYGALAMALFAALSGKAFLIDLSLPYLGSLLYLAVFGSVIAFGCYLTLLGRIGADRASYCAVVYPVVALGLSTAFEGYRWSAAGAAGLALVLAGNLLILRRPGAAAPGAGSLTTSLSPRGGGR</sequence>